<dbReference type="GO" id="GO:0016094">
    <property type="term" value="P:polyprenol biosynthetic process"/>
    <property type="evidence" value="ECO:0007669"/>
    <property type="project" value="TreeGrafter"/>
</dbReference>
<dbReference type="Gene3D" id="3.40.1180.10">
    <property type="entry name" value="Decaprenyl diphosphate synthase-like"/>
    <property type="match status" value="1"/>
</dbReference>
<feature type="binding site" evidence="2">
    <location>
        <position position="210"/>
    </location>
    <ligand>
        <name>Mg(2+)</name>
        <dbReference type="ChEBI" id="CHEBI:18420"/>
    </ligand>
</feature>
<proteinExistence type="inferred from homology"/>
<dbReference type="AlphaFoldDB" id="A0A562S7M4"/>
<evidence type="ECO:0000256" key="2">
    <source>
        <dbReference type="HAMAP-Rule" id="MF_01139"/>
    </source>
</evidence>
<dbReference type="PANTHER" id="PTHR10291">
    <property type="entry name" value="DEHYDRODOLICHYL DIPHOSPHATE SYNTHASE FAMILY MEMBER"/>
    <property type="match status" value="1"/>
</dbReference>
<keyword evidence="2" id="KW-0479">Metal-binding</keyword>
<dbReference type="NCBIfam" id="TIGR00055">
    <property type="entry name" value="uppS"/>
    <property type="match status" value="1"/>
</dbReference>
<comment type="caution">
    <text evidence="3">The sequence shown here is derived from an EMBL/GenBank/DDBJ whole genome shotgun (WGS) entry which is preliminary data.</text>
</comment>
<dbReference type="RefSeq" id="WP_246118487.1">
    <property type="nucleotide sequence ID" value="NZ_VLLC01000001.1"/>
</dbReference>
<reference evidence="3 4" key="1">
    <citation type="submission" date="2019-07" db="EMBL/GenBank/DDBJ databases">
        <title>Genome sequencing of 100 strains of the haloalkaliphilic chemolithoautotrophic sulfur-oxidizing bacterium Thioalkalivibrio.</title>
        <authorList>
            <person name="Muyzer G."/>
        </authorList>
    </citation>
    <scope>NUCLEOTIDE SEQUENCE [LARGE SCALE GENOMIC DNA]</scope>
    <source>
        <strain evidence="3 4">ASO4-4</strain>
    </source>
</reference>
<feature type="active site" evidence="2">
    <location>
        <position position="23"/>
    </location>
</feature>
<evidence type="ECO:0000256" key="1">
    <source>
        <dbReference type="ARBA" id="ARBA00022679"/>
    </source>
</evidence>
<feature type="binding site" evidence="2">
    <location>
        <position position="28"/>
    </location>
    <ligand>
        <name>substrate</name>
    </ligand>
</feature>
<comment type="subunit">
    <text evidence="2">Homodimer.</text>
</comment>
<accession>A0A562S7M4</accession>
<keyword evidence="2" id="KW-0460">Magnesium</keyword>
<comment type="function">
    <text evidence="2">Catalyzes the condensation of isopentenyl diphosphate (IPP) with allylic pyrophosphates generating different type of terpenoids.</text>
</comment>
<name>A0A562S7M4_9BACT</name>
<dbReference type="InterPro" id="IPR036424">
    <property type="entry name" value="UPP_synth-like_sf"/>
</dbReference>
<keyword evidence="1 2" id="KW-0808">Transferase</keyword>
<dbReference type="SUPFAM" id="SSF64005">
    <property type="entry name" value="Undecaprenyl diphosphate synthase"/>
    <property type="match status" value="1"/>
</dbReference>
<dbReference type="EC" id="2.5.1.-" evidence="2"/>
<feature type="binding site" evidence="2">
    <location>
        <begin position="24"/>
        <end position="27"/>
    </location>
    <ligand>
        <name>substrate</name>
    </ligand>
</feature>
<dbReference type="GO" id="GO:0045547">
    <property type="term" value="F:ditrans,polycis-polyprenyl diphosphate synthase [(2E,6E)-farnesyl diphosphate specific] activity"/>
    <property type="evidence" value="ECO:0007669"/>
    <property type="project" value="TreeGrafter"/>
</dbReference>
<evidence type="ECO:0000313" key="4">
    <source>
        <dbReference type="Proteomes" id="UP000318307"/>
    </source>
</evidence>
<dbReference type="FunFam" id="3.40.1180.10:FF:000001">
    <property type="entry name" value="(2E,6E)-farnesyl-diphosphate-specific ditrans,polycis-undecaprenyl-diphosphate synthase"/>
    <property type="match status" value="1"/>
</dbReference>
<dbReference type="PANTHER" id="PTHR10291:SF0">
    <property type="entry name" value="DEHYDRODOLICHYL DIPHOSPHATE SYNTHASE 2"/>
    <property type="match status" value="1"/>
</dbReference>
<dbReference type="InterPro" id="IPR001441">
    <property type="entry name" value="UPP_synth-like"/>
</dbReference>
<feature type="binding site" evidence="2">
    <location>
        <position position="36"/>
    </location>
    <ligand>
        <name>substrate</name>
    </ligand>
</feature>
<protein>
    <recommendedName>
        <fullName evidence="2">Isoprenyl transferase</fullName>
        <ecNumber evidence="2">2.5.1.-</ecNumber>
    </recommendedName>
</protein>
<dbReference type="Pfam" id="PF01255">
    <property type="entry name" value="Prenyltransf"/>
    <property type="match status" value="1"/>
</dbReference>
<dbReference type="EMBL" id="VLLC01000001">
    <property type="protein sequence ID" value="TWI77425.1"/>
    <property type="molecule type" value="Genomic_DNA"/>
</dbReference>
<comment type="cofactor">
    <cofactor evidence="2">
        <name>Mg(2+)</name>
        <dbReference type="ChEBI" id="CHEBI:18420"/>
    </cofactor>
    <text evidence="2">Binds 2 magnesium ions per subunit.</text>
</comment>
<feature type="binding site" evidence="2">
    <location>
        <position position="72"/>
    </location>
    <ligand>
        <name>substrate</name>
    </ligand>
</feature>
<keyword evidence="4" id="KW-1185">Reference proteome</keyword>
<dbReference type="CDD" id="cd00475">
    <property type="entry name" value="Cis_IPPS"/>
    <property type="match status" value="1"/>
</dbReference>
<sequence>MNSELPDGLSAEAIPAHVAIIMDGNGRWAKKRLMNRVKGHEKGSETVRAVVRTSRELGISYLSLYAFSTENWERPKSEVATLMSLLRRFLASERQEMLDNNIRLNAIGELDRLPDKVRSDLENIMVETAGNTGMVLTLCLSYGARDELTAAMRAVAIKVGQGLLNPESLSQEDLAGHLYTAGMPDPDLLIRTSGEMRLSNFMLWQLAYTEFVFTPTLWPDFSRQEYLEILKGYQERDRRFGKVKDA</sequence>
<dbReference type="NCBIfam" id="NF011405">
    <property type="entry name" value="PRK14830.1"/>
    <property type="match status" value="1"/>
</dbReference>
<feature type="binding site" evidence="2">
    <location>
        <position position="23"/>
    </location>
    <ligand>
        <name>Mg(2+)</name>
        <dbReference type="ChEBI" id="CHEBI:18420"/>
    </ligand>
</feature>
<dbReference type="InterPro" id="IPR018520">
    <property type="entry name" value="UPP_synth-like_CS"/>
</dbReference>
<dbReference type="HAMAP" id="MF_01139">
    <property type="entry name" value="ISPT"/>
    <property type="match status" value="1"/>
</dbReference>
<evidence type="ECO:0000313" key="3">
    <source>
        <dbReference type="EMBL" id="TWI77425.1"/>
    </source>
</evidence>
<gene>
    <name evidence="3" type="ORF">LZ24_00235</name>
</gene>
<comment type="similarity">
    <text evidence="2">Belongs to the UPP synthase family.</text>
</comment>
<dbReference type="PROSITE" id="PS01066">
    <property type="entry name" value="UPP_SYNTHASE"/>
    <property type="match status" value="1"/>
</dbReference>
<feature type="active site" description="Proton acceptor" evidence="2">
    <location>
        <position position="71"/>
    </location>
</feature>
<dbReference type="GO" id="GO:0000287">
    <property type="term" value="F:magnesium ion binding"/>
    <property type="evidence" value="ECO:0007669"/>
    <property type="project" value="UniProtKB-UniRule"/>
</dbReference>
<feature type="binding site" evidence="2">
    <location>
        <position position="74"/>
    </location>
    <ligand>
        <name>substrate</name>
    </ligand>
</feature>
<dbReference type="Proteomes" id="UP000318307">
    <property type="component" value="Unassembled WGS sequence"/>
</dbReference>
<feature type="binding site" evidence="2">
    <location>
        <begin position="68"/>
        <end position="70"/>
    </location>
    <ligand>
        <name>substrate</name>
    </ligand>
</feature>
<feature type="binding site" evidence="2">
    <location>
        <begin position="197"/>
        <end position="199"/>
    </location>
    <ligand>
        <name>substrate</name>
    </ligand>
</feature>
<organism evidence="3 4">
    <name type="scientific">Desulfobotulus alkaliphilus</name>
    <dbReference type="NCBI Taxonomy" id="622671"/>
    <lineage>
        <taxon>Bacteria</taxon>
        <taxon>Pseudomonadati</taxon>
        <taxon>Thermodesulfobacteriota</taxon>
        <taxon>Desulfobacteria</taxon>
        <taxon>Desulfobacterales</taxon>
        <taxon>Desulfobacteraceae</taxon>
        <taxon>Desulfobotulus</taxon>
    </lineage>
</organism>
<feature type="binding site" evidence="2">
    <location>
        <position position="40"/>
    </location>
    <ligand>
        <name>substrate</name>
    </ligand>
</feature>
<feature type="binding site" evidence="2">
    <location>
        <position position="191"/>
    </location>
    <ligand>
        <name>substrate</name>
    </ligand>
</feature>